<dbReference type="EMBL" id="PVSR01000047">
    <property type="protein sequence ID" value="PRW61974.1"/>
    <property type="molecule type" value="Genomic_DNA"/>
</dbReference>
<evidence type="ECO:0000256" key="1">
    <source>
        <dbReference type="SAM" id="MobiDB-lite"/>
    </source>
</evidence>
<evidence type="ECO:0000313" key="2">
    <source>
        <dbReference type="EMBL" id="PRW61974.1"/>
    </source>
</evidence>
<dbReference type="RefSeq" id="WP_106115104.1">
    <property type="nucleotide sequence ID" value="NZ_PVSR01000047.1"/>
</dbReference>
<feature type="compositionally biased region" description="Basic and acidic residues" evidence="1">
    <location>
        <begin position="187"/>
        <end position="200"/>
    </location>
</feature>
<dbReference type="Proteomes" id="UP000239352">
    <property type="component" value="Unassembled WGS sequence"/>
</dbReference>
<feature type="region of interest" description="Disordered" evidence="1">
    <location>
        <begin position="1"/>
        <end position="29"/>
    </location>
</feature>
<dbReference type="InParanoid" id="A0A2T0GSA0"/>
<comment type="caution">
    <text evidence="2">The sequence shown here is derived from an EMBL/GenBank/DDBJ whole genome shotgun (WGS) entry which is preliminary data.</text>
</comment>
<keyword evidence="3" id="KW-1185">Reference proteome</keyword>
<accession>A0A2T0GSA0</accession>
<feature type="region of interest" description="Disordered" evidence="1">
    <location>
        <begin position="172"/>
        <end position="209"/>
    </location>
</feature>
<protein>
    <submittedName>
        <fullName evidence="2">Uncharacterized protein</fullName>
    </submittedName>
</protein>
<sequence length="209" mass="22049">MIPVRGYTRRDGTRVRPHTRSAPSSGGGPPVPLGLLVVGALSLGALALGGSAFEDSPEDAGRRTWQHGGLTFTTVDSDSSSSCADHAYGRVAEFFAEHPCEKLRRTLLTVSDGGGGTVVVAVSRTTMPTVESAVELRELVDTQGTGNLDELSRDSLTHSGVEFDGRHYASTRRETTVTVSEAAPRSARAEPSRNTLEKAARTALLHPGP</sequence>
<proteinExistence type="predicted"/>
<reference evidence="2 3" key="1">
    <citation type="submission" date="2018-03" db="EMBL/GenBank/DDBJ databases">
        <title>Actinopolyspora mortivallis from Sahara, screening for active biomolecules.</title>
        <authorList>
            <person name="Selama O."/>
            <person name="Wellington E.M.H."/>
            <person name="Hacene H."/>
        </authorList>
    </citation>
    <scope>NUCLEOTIDE SEQUENCE [LARGE SCALE GENOMIC DNA]</scope>
    <source>
        <strain evidence="2 3">M5A</strain>
    </source>
</reference>
<dbReference type="AlphaFoldDB" id="A0A2T0GSA0"/>
<name>A0A2T0GSA0_ACTMO</name>
<gene>
    <name evidence="2" type="ORF">CEP50_17955</name>
</gene>
<evidence type="ECO:0000313" key="3">
    <source>
        <dbReference type="Proteomes" id="UP000239352"/>
    </source>
</evidence>
<organism evidence="2 3">
    <name type="scientific">Actinopolyspora mortivallis</name>
    <dbReference type="NCBI Taxonomy" id="33906"/>
    <lineage>
        <taxon>Bacteria</taxon>
        <taxon>Bacillati</taxon>
        <taxon>Actinomycetota</taxon>
        <taxon>Actinomycetes</taxon>
        <taxon>Actinopolysporales</taxon>
        <taxon>Actinopolysporaceae</taxon>
        <taxon>Actinopolyspora</taxon>
    </lineage>
</organism>